<dbReference type="KEGG" id="acaf:CA12_15530"/>
<keyword evidence="1" id="KW-0812">Transmembrane</keyword>
<name>A0A517P7W0_9PLAN</name>
<protein>
    <submittedName>
        <fullName evidence="3">Type II secretion system protein G</fullName>
    </submittedName>
</protein>
<dbReference type="Pfam" id="PF07596">
    <property type="entry name" value="SBP_bac_10"/>
    <property type="match status" value="1"/>
</dbReference>
<feature type="transmembrane region" description="Helical" evidence="1">
    <location>
        <begin position="21"/>
        <end position="39"/>
    </location>
</feature>
<dbReference type="Gene3D" id="3.30.700.10">
    <property type="entry name" value="Glycoprotein, Type 4 Pilin"/>
    <property type="match status" value="1"/>
</dbReference>
<sequence>MITSPKSPRAPRQSGFTLIELLVVIAIIAILVSLLLPAVQQAREAARRSTCQNNLKNLGLALHNYHSTYKTFPIWRGGTQDGNSNNSNQGNLSPLVSLLPYMDQTALWNQISKPLSLNVNGSTRSTPWPPMGPAVWRTNYLPWRTQVASYLCPSDGSNSGNVIGDTNYAFNLGDNGRAANTGNLSQARGPWVNRKSLGLRDLKDGTTSTLLMGEVGVGNGTLTFQSGWMSTVSGMDFSAGGPSNVKTACVESESVIDPSEPGFYAPGTAKTSGDTGPLVYVGGARARGARWSGAYAPISGFMTIIPPNGPSCNTGEGNQLNYNGVYTAGSYHTGGAQFVFGDGSVTFISEGIDTGDLNAAMKRSGKSNYGTWGGLGTRRGGETVEDY</sequence>
<dbReference type="PANTHER" id="PTHR30093:SF2">
    <property type="entry name" value="TYPE II SECRETION SYSTEM PROTEIN H"/>
    <property type="match status" value="1"/>
</dbReference>
<dbReference type="NCBIfam" id="TIGR02532">
    <property type="entry name" value="IV_pilin_GFxxxE"/>
    <property type="match status" value="1"/>
</dbReference>
<organism evidence="3 4">
    <name type="scientific">Alienimonas californiensis</name>
    <dbReference type="NCBI Taxonomy" id="2527989"/>
    <lineage>
        <taxon>Bacteria</taxon>
        <taxon>Pseudomonadati</taxon>
        <taxon>Planctomycetota</taxon>
        <taxon>Planctomycetia</taxon>
        <taxon>Planctomycetales</taxon>
        <taxon>Planctomycetaceae</taxon>
        <taxon>Alienimonas</taxon>
    </lineage>
</organism>
<dbReference type="Proteomes" id="UP000318741">
    <property type="component" value="Chromosome"/>
</dbReference>
<proteinExistence type="predicted"/>
<gene>
    <name evidence="3" type="primary">xcpT_8</name>
    <name evidence="3" type="ORF">CA12_15530</name>
</gene>
<evidence type="ECO:0000313" key="4">
    <source>
        <dbReference type="Proteomes" id="UP000318741"/>
    </source>
</evidence>
<keyword evidence="4" id="KW-1185">Reference proteome</keyword>
<dbReference type="EMBL" id="CP036265">
    <property type="protein sequence ID" value="QDT15468.1"/>
    <property type="molecule type" value="Genomic_DNA"/>
</dbReference>
<evidence type="ECO:0000313" key="3">
    <source>
        <dbReference type="EMBL" id="QDT15468.1"/>
    </source>
</evidence>
<dbReference type="PROSITE" id="PS00409">
    <property type="entry name" value="PROKAR_NTER_METHYL"/>
    <property type="match status" value="1"/>
</dbReference>
<keyword evidence="1" id="KW-1133">Transmembrane helix</keyword>
<accession>A0A517P7W0</accession>
<dbReference type="AlphaFoldDB" id="A0A517P7W0"/>
<feature type="domain" description="DUF1559" evidence="2">
    <location>
        <begin position="40"/>
        <end position="354"/>
    </location>
</feature>
<reference evidence="3 4" key="1">
    <citation type="submission" date="2019-02" db="EMBL/GenBank/DDBJ databases">
        <title>Deep-cultivation of Planctomycetes and their phenomic and genomic characterization uncovers novel biology.</title>
        <authorList>
            <person name="Wiegand S."/>
            <person name="Jogler M."/>
            <person name="Boedeker C."/>
            <person name="Pinto D."/>
            <person name="Vollmers J."/>
            <person name="Rivas-Marin E."/>
            <person name="Kohn T."/>
            <person name="Peeters S.H."/>
            <person name="Heuer A."/>
            <person name="Rast P."/>
            <person name="Oberbeckmann S."/>
            <person name="Bunk B."/>
            <person name="Jeske O."/>
            <person name="Meyerdierks A."/>
            <person name="Storesund J.E."/>
            <person name="Kallscheuer N."/>
            <person name="Luecker S."/>
            <person name="Lage O.M."/>
            <person name="Pohl T."/>
            <person name="Merkel B.J."/>
            <person name="Hornburger P."/>
            <person name="Mueller R.-W."/>
            <person name="Bruemmer F."/>
            <person name="Labrenz M."/>
            <person name="Spormann A.M."/>
            <person name="Op den Camp H."/>
            <person name="Overmann J."/>
            <person name="Amann R."/>
            <person name="Jetten M.S.M."/>
            <person name="Mascher T."/>
            <person name="Medema M.H."/>
            <person name="Devos D.P."/>
            <person name="Kaster A.-K."/>
            <person name="Ovreas L."/>
            <person name="Rohde M."/>
            <person name="Galperin M.Y."/>
            <person name="Jogler C."/>
        </authorList>
    </citation>
    <scope>NUCLEOTIDE SEQUENCE [LARGE SCALE GENOMIC DNA]</scope>
    <source>
        <strain evidence="3 4">CA12</strain>
    </source>
</reference>
<dbReference type="InterPro" id="IPR011453">
    <property type="entry name" value="DUF1559"/>
</dbReference>
<dbReference type="Pfam" id="PF07963">
    <property type="entry name" value="N_methyl"/>
    <property type="match status" value="1"/>
</dbReference>
<dbReference type="InterPro" id="IPR027558">
    <property type="entry name" value="Pre_pil_HX9DG_C"/>
</dbReference>
<evidence type="ECO:0000256" key="1">
    <source>
        <dbReference type="SAM" id="Phobius"/>
    </source>
</evidence>
<dbReference type="NCBIfam" id="TIGR04294">
    <property type="entry name" value="pre_pil_HX9DG"/>
    <property type="match status" value="1"/>
</dbReference>
<dbReference type="InterPro" id="IPR045584">
    <property type="entry name" value="Pilin-like"/>
</dbReference>
<dbReference type="RefSeq" id="WP_165700617.1">
    <property type="nucleotide sequence ID" value="NZ_CP036265.1"/>
</dbReference>
<keyword evidence="1" id="KW-0472">Membrane</keyword>
<evidence type="ECO:0000259" key="2">
    <source>
        <dbReference type="Pfam" id="PF07596"/>
    </source>
</evidence>
<dbReference type="InterPro" id="IPR012902">
    <property type="entry name" value="N_methyl_site"/>
</dbReference>
<dbReference type="SUPFAM" id="SSF54523">
    <property type="entry name" value="Pili subunits"/>
    <property type="match status" value="1"/>
</dbReference>
<dbReference type="PANTHER" id="PTHR30093">
    <property type="entry name" value="GENERAL SECRETION PATHWAY PROTEIN G"/>
    <property type="match status" value="1"/>
</dbReference>